<dbReference type="InterPro" id="IPR013154">
    <property type="entry name" value="ADH-like_N"/>
</dbReference>
<dbReference type="Gene3D" id="3.40.50.720">
    <property type="entry name" value="NAD(P)-binding Rossmann-like Domain"/>
    <property type="match status" value="1"/>
</dbReference>
<keyword evidence="1" id="KW-0521">NADP</keyword>
<evidence type="ECO:0000313" key="5">
    <source>
        <dbReference type="EMBL" id="GLI93115.1"/>
    </source>
</evidence>
<comment type="caution">
    <text evidence="5">The sequence shown here is derived from an EMBL/GenBank/DDBJ whole genome shotgun (WGS) entry which is preliminary data.</text>
</comment>
<dbReference type="SUPFAM" id="SSF50129">
    <property type="entry name" value="GroES-like"/>
    <property type="match status" value="1"/>
</dbReference>
<dbReference type="GO" id="GO:0016616">
    <property type="term" value="F:oxidoreductase activity, acting on the CH-OH group of donors, NAD or NADP as acceptor"/>
    <property type="evidence" value="ECO:0007669"/>
    <property type="project" value="UniProtKB-ARBA"/>
</dbReference>
<accession>A0A9W6GUG3</accession>
<dbReference type="Proteomes" id="UP001144323">
    <property type="component" value="Unassembled WGS sequence"/>
</dbReference>
<keyword evidence="3" id="KW-0862">Zinc</keyword>
<dbReference type="InterPro" id="IPR002328">
    <property type="entry name" value="ADH_Zn_CS"/>
</dbReference>
<dbReference type="FunFam" id="3.40.50.720:FF:000053">
    <property type="entry name" value="Quinone oxidoreductase 1"/>
    <property type="match status" value="1"/>
</dbReference>
<dbReference type="CDD" id="cd05286">
    <property type="entry name" value="QOR2"/>
    <property type="match status" value="1"/>
</dbReference>
<dbReference type="NCBIfam" id="NF008024">
    <property type="entry name" value="PRK10754.1"/>
    <property type="match status" value="1"/>
</dbReference>
<protein>
    <submittedName>
        <fullName evidence="5">Quinone oxidoreductase</fullName>
    </submittedName>
</protein>
<keyword evidence="3" id="KW-0479">Metal-binding</keyword>
<organism evidence="5 6">
    <name type="scientific">Methylocystis echinoides</name>
    <dbReference type="NCBI Taxonomy" id="29468"/>
    <lineage>
        <taxon>Bacteria</taxon>
        <taxon>Pseudomonadati</taxon>
        <taxon>Pseudomonadota</taxon>
        <taxon>Alphaproteobacteria</taxon>
        <taxon>Hyphomicrobiales</taxon>
        <taxon>Methylocystaceae</taxon>
        <taxon>Methylocystis</taxon>
    </lineage>
</organism>
<dbReference type="PANTHER" id="PTHR48106:SF13">
    <property type="entry name" value="QUINONE OXIDOREDUCTASE-RELATED"/>
    <property type="match status" value="1"/>
</dbReference>
<comment type="cofactor">
    <cofactor evidence="3">
        <name>Zn(2+)</name>
        <dbReference type="ChEBI" id="CHEBI:29105"/>
    </cofactor>
</comment>
<reference evidence="5" key="1">
    <citation type="journal article" date="2023" name="Int. J. Syst. Evol. Microbiol.">
        <title>Methylocystis iwaonis sp. nov., a type II methane-oxidizing bacterium from surface soil of a rice paddy field in Japan, and emended description of the genus Methylocystis (ex Whittenbury et al. 1970) Bowman et al. 1993.</title>
        <authorList>
            <person name="Kaise H."/>
            <person name="Sawadogo J.B."/>
            <person name="Alam M.S."/>
            <person name="Ueno C."/>
            <person name="Dianou D."/>
            <person name="Shinjo R."/>
            <person name="Asakawa S."/>
        </authorList>
    </citation>
    <scope>NUCLEOTIDE SEQUENCE</scope>
    <source>
        <strain evidence="5">LMG27198</strain>
    </source>
</reference>
<dbReference type="InterPro" id="IPR020843">
    <property type="entry name" value="ER"/>
</dbReference>
<dbReference type="SUPFAM" id="SSF51735">
    <property type="entry name" value="NAD(P)-binding Rossmann-fold domains"/>
    <property type="match status" value="1"/>
</dbReference>
<evidence type="ECO:0000256" key="3">
    <source>
        <dbReference type="RuleBase" id="RU361277"/>
    </source>
</evidence>
<dbReference type="InterPro" id="IPR036291">
    <property type="entry name" value="NAD(P)-bd_dom_sf"/>
</dbReference>
<dbReference type="Gene3D" id="3.90.180.10">
    <property type="entry name" value="Medium-chain alcohol dehydrogenases, catalytic domain"/>
    <property type="match status" value="1"/>
</dbReference>
<dbReference type="RefSeq" id="WP_281802744.1">
    <property type="nucleotide sequence ID" value="NZ_BSEC01000001.1"/>
</dbReference>
<dbReference type="Pfam" id="PF08240">
    <property type="entry name" value="ADH_N"/>
    <property type="match status" value="1"/>
</dbReference>
<dbReference type="PROSITE" id="PS00059">
    <property type="entry name" value="ADH_ZINC"/>
    <property type="match status" value="1"/>
</dbReference>
<dbReference type="PANTHER" id="PTHR48106">
    <property type="entry name" value="QUINONE OXIDOREDUCTASE PIG3-RELATED"/>
    <property type="match status" value="1"/>
</dbReference>
<dbReference type="GO" id="GO:0070402">
    <property type="term" value="F:NADPH binding"/>
    <property type="evidence" value="ECO:0007669"/>
    <property type="project" value="TreeGrafter"/>
</dbReference>
<comment type="similarity">
    <text evidence="3">Belongs to the zinc-containing alcohol dehydrogenase family.</text>
</comment>
<dbReference type="InterPro" id="IPR013149">
    <property type="entry name" value="ADH-like_C"/>
</dbReference>
<dbReference type="GO" id="GO:0008270">
    <property type="term" value="F:zinc ion binding"/>
    <property type="evidence" value="ECO:0007669"/>
    <property type="project" value="InterPro"/>
</dbReference>
<dbReference type="EMBL" id="BSEC01000001">
    <property type="protein sequence ID" value="GLI93115.1"/>
    <property type="molecule type" value="Genomic_DNA"/>
</dbReference>
<dbReference type="GO" id="GO:0005829">
    <property type="term" value="C:cytosol"/>
    <property type="evidence" value="ECO:0007669"/>
    <property type="project" value="TreeGrafter"/>
</dbReference>
<evidence type="ECO:0000259" key="4">
    <source>
        <dbReference type="SMART" id="SM00829"/>
    </source>
</evidence>
<proteinExistence type="inferred from homology"/>
<dbReference type="GO" id="GO:0003960">
    <property type="term" value="F:quinone reductase (NADPH) activity"/>
    <property type="evidence" value="ECO:0007669"/>
    <property type="project" value="InterPro"/>
</dbReference>
<feature type="domain" description="Enoyl reductase (ER)" evidence="4">
    <location>
        <begin position="11"/>
        <end position="322"/>
    </location>
</feature>
<dbReference type="InterPro" id="IPR047618">
    <property type="entry name" value="QOR-like"/>
</dbReference>
<dbReference type="InterPro" id="IPR011032">
    <property type="entry name" value="GroES-like_sf"/>
</dbReference>
<evidence type="ECO:0000313" key="6">
    <source>
        <dbReference type="Proteomes" id="UP001144323"/>
    </source>
</evidence>
<sequence>MVKAIRVHRPGGPDELHVEDVTLAPPGPGEVQIRHRAIGVNYIDIYRRTGLYPAELPYIPGHEGAGQVVAVGEGVDDFEEGDRVAYISAGLGAYSEARNISAAAVIHLPKSLSYEQGAVMMLKGLTVQYLLRRTYRVKKGTRVLVHAGAGGVGQLLCEWARALGAKVIATVGSPEKAAVAEKAGAQDVILYRDENFVERVRDISRGKLCDVVYDGVGRATFPGSLDCLAPFGLFVSFGSASGPIDAFDINLLAQKGSLFATRPTLFAHIAKRKDYEEMVEDMLHAIKRGHLTIDPPHSFPLADAAKVHAALESRQTMGSMVLIP</sequence>
<dbReference type="GO" id="GO:0035925">
    <property type="term" value="F:mRNA 3'-UTR AU-rich region binding"/>
    <property type="evidence" value="ECO:0007669"/>
    <property type="project" value="TreeGrafter"/>
</dbReference>
<evidence type="ECO:0000256" key="2">
    <source>
        <dbReference type="ARBA" id="ARBA00023002"/>
    </source>
</evidence>
<dbReference type="Pfam" id="PF00107">
    <property type="entry name" value="ADH_zinc_N"/>
    <property type="match status" value="1"/>
</dbReference>
<dbReference type="SMART" id="SM00829">
    <property type="entry name" value="PKS_ER"/>
    <property type="match status" value="1"/>
</dbReference>
<evidence type="ECO:0000256" key="1">
    <source>
        <dbReference type="ARBA" id="ARBA00022857"/>
    </source>
</evidence>
<keyword evidence="2" id="KW-0560">Oxidoreductase</keyword>
<keyword evidence="6" id="KW-1185">Reference proteome</keyword>
<gene>
    <name evidence="5" type="primary">qor</name>
    <name evidence="5" type="ORF">LMG27198_21070</name>
</gene>
<name>A0A9W6GUG3_9HYPH</name>
<dbReference type="AlphaFoldDB" id="A0A9W6GUG3"/>